<dbReference type="RefSeq" id="WP_114401463.1">
    <property type="nucleotide sequence ID" value="NZ_QPGB01000001.1"/>
</dbReference>
<reference evidence="2 3" key="1">
    <citation type="journal article" date="2018" name="Int. J. Syst. Evol. Microbiol.">
        <title>Parvibium lacunae gen. nov., sp. nov., a new member of the family Alcaligenaceae isolated from a freshwater pond.</title>
        <authorList>
            <person name="Chen W.M."/>
            <person name="Xie P.B."/>
            <person name="Hsu M.Y."/>
            <person name="Sheu S.Y."/>
        </authorList>
    </citation>
    <scope>NUCLEOTIDE SEQUENCE [LARGE SCALE GENOMIC DNA]</scope>
    <source>
        <strain evidence="2 3">KMB9</strain>
    </source>
</reference>
<dbReference type="Gene3D" id="3.60.120.10">
    <property type="entry name" value="Anthranilate synthase"/>
    <property type="match status" value="1"/>
</dbReference>
<evidence type="ECO:0000313" key="2">
    <source>
        <dbReference type="EMBL" id="RCS59314.1"/>
    </source>
</evidence>
<dbReference type="PANTHER" id="PTHR11236">
    <property type="entry name" value="AMINOBENZOATE/ANTHRANILATE SYNTHASE"/>
    <property type="match status" value="1"/>
</dbReference>
<organism evidence="2 3">
    <name type="scientific">Parvibium lacunae</name>
    <dbReference type="NCBI Taxonomy" id="1888893"/>
    <lineage>
        <taxon>Bacteria</taxon>
        <taxon>Pseudomonadati</taxon>
        <taxon>Pseudomonadota</taxon>
        <taxon>Betaproteobacteria</taxon>
        <taxon>Burkholderiales</taxon>
        <taxon>Alcaligenaceae</taxon>
        <taxon>Parvibium</taxon>
    </lineage>
</organism>
<dbReference type="Pfam" id="PF01063">
    <property type="entry name" value="Aminotran_4"/>
    <property type="match status" value="1"/>
</dbReference>
<dbReference type="OrthoDB" id="9803598at2"/>
<dbReference type="InterPro" id="IPR043132">
    <property type="entry name" value="BCAT-like_C"/>
</dbReference>
<dbReference type="InterPro" id="IPR043131">
    <property type="entry name" value="BCAT-like_N"/>
</dbReference>
<dbReference type="Proteomes" id="UP000252357">
    <property type="component" value="Unassembled WGS sequence"/>
</dbReference>
<sequence length="596" mass="65993">MQVWLDFPCTERDTSGAPRIRQRFAQPTRLLIAHHLAEVSTVLAAVETAAHAGQWCVGYVAYEAAAAFDPVLQTHEAHAAGSLPLAWFAVFDEATDWPNQSASSTTPATYKTNVWQDQTSPATFAEHFAEIKAAIARGDTYQINYTTRLKSTFAGDALAYFQALHRGQPNGYSLFIDTPDWQICSVSPELFFDWDGYTLTTQPMKGTAARGNDATSDATQAARLRQSSKEQAENLMIVDLLRNDLGRIAQTGSVQVPQLFELQALPTVWQMTSTITAHTRPNTSLVDIFRALFPCGSVTGAPKVKAMELIRTLESSPRGAYCGALGVVRPHANGKGKGIQATFNVGIRTVVIRQGDAECGIGSGITWDADCTAEQREFRAKQRFLGRAAQPFALLETLKLENGTIWLLSEHLQRLQHSAAHFAYVFDLAQVETTLTDVIERHPQGAWRVRLLLEANGQSHAEAFALEPNPASIRVQLAHTAIESDHEFLRHKTTQREVYAPFQPTTPAYFDTLLWNERGELTEFTKGNLVLEINGKAYTPPVSSGLLPGCLRQQLLQQGKLQERVLYQDDLRRAEKVWFINSVRGWLAVQTSLEGA</sequence>
<dbReference type="SUPFAM" id="SSF56322">
    <property type="entry name" value="ADC synthase"/>
    <property type="match status" value="1"/>
</dbReference>
<protein>
    <submittedName>
        <fullName evidence="2">Aminodeoxychorismate synthase component I</fullName>
        <ecNumber evidence="2">2.6.1.85</ecNumber>
    </submittedName>
</protein>
<dbReference type="InterPro" id="IPR036038">
    <property type="entry name" value="Aminotransferase-like"/>
</dbReference>
<dbReference type="InterPro" id="IPR019999">
    <property type="entry name" value="Anth_synth_I-like"/>
</dbReference>
<dbReference type="InterPro" id="IPR005801">
    <property type="entry name" value="ADC_synthase"/>
</dbReference>
<accession>A0A368L6S2</accession>
<evidence type="ECO:0000259" key="1">
    <source>
        <dbReference type="Pfam" id="PF00425"/>
    </source>
</evidence>
<dbReference type="Gene3D" id="3.30.470.10">
    <property type="match status" value="1"/>
</dbReference>
<dbReference type="GO" id="GO:0000162">
    <property type="term" value="P:L-tryptophan biosynthetic process"/>
    <property type="evidence" value="ECO:0007669"/>
    <property type="project" value="TreeGrafter"/>
</dbReference>
<dbReference type="PANTHER" id="PTHR11236:SF50">
    <property type="entry name" value="AMINODEOXYCHORISMATE SYNTHASE COMPONENT 1"/>
    <property type="match status" value="1"/>
</dbReference>
<dbReference type="GO" id="GO:0009396">
    <property type="term" value="P:folic acid-containing compound biosynthetic process"/>
    <property type="evidence" value="ECO:0007669"/>
    <property type="project" value="InterPro"/>
</dbReference>
<dbReference type="AlphaFoldDB" id="A0A368L6S2"/>
<dbReference type="InterPro" id="IPR001544">
    <property type="entry name" value="Aminotrans_IV"/>
</dbReference>
<dbReference type="EMBL" id="QPGB01000001">
    <property type="protein sequence ID" value="RCS59314.1"/>
    <property type="molecule type" value="Genomic_DNA"/>
</dbReference>
<proteinExistence type="predicted"/>
<keyword evidence="2" id="KW-0032">Aminotransferase</keyword>
<name>A0A368L6S2_9BURK</name>
<dbReference type="PRINTS" id="PR00095">
    <property type="entry name" value="ANTSNTHASEI"/>
</dbReference>
<dbReference type="InterPro" id="IPR005802">
    <property type="entry name" value="ADC_synth_comp_1"/>
</dbReference>
<feature type="domain" description="Chorismate-utilising enzyme C-terminal" evidence="1">
    <location>
        <begin position="122"/>
        <end position="381"/>
    </location>
</feature>
<dbReference type="NCBIfam" id="TIGR00553">
    <property type="entry name" value="pabB"/>
    <property type="match status" value="1"/>
</dbReference>
<dbReference type="Pfam" id="PF00425">
    <property type="entry name" value="Chorismate_bind"/>
    <property type="match status" value="1"/>
</dbReference>
<keyword evidence="2" id="KW-0808">Transferase</keyword>
<dbReference type="SUPFAM" id="SSF56752">
    <property type="entry name" value="D-aminoacid aminotransferase-like PLP-dependent enzymes"/>
    <property type="match status" value="1"/>
</dbReference>
<dbReference type="GO" id="GO:0046820">
    <property type="term" value="F:4-amino-4-deoxychorismate synthase activity"/>
    <property type="evidence" value="ECO:0007669"/>
    <property type="project" value="UniProtKB-EC"/>
</dbReference>
<dbReference type="Gene3D" id="3.20.10.10">
    <property type="entry name" value="D-amino Acid Aminotransferase, subunit A, domain 2"/>
    <property type="match status" value="1"/>
</dbReference>
<evidence type="ECO:0000313" key="3">
    <source>
        <dbReference type="Proteomes" id="UP000252357"/>
    </source>
</evidence>
<comment type="caution">
    <text evidence="2">The sequence shown here is derived from an EMBL/GenBank/DDBJ whole genome shotgun (WGS) entry which is preliminary data.</text>
</comment>
<gene>
    <name evidence="2" type="primary">pabB</name>
    <name evidence="2" type="ORF">DU000_00800</name>
</gene>
<dbReference type="InterPro" id="IPR015890">
    <property type="entry name" value="Chorismate_C"/>
</dbReference>
<keyword evidence="3" id="KW-1185">Reference proteome</keyword>
<dbReference type="EC" id="2.6.1.85" evidence="2"/>